<dbReference type="InterPro" id="IPR032033">
    <property type="entry name" value="Cytochrome_P460"/>
</dbReference>
<dbReference type="CDD" id="cd20750">
    <property type="entry name" value="cyt_c_I"/>
    <property type="match status" value="1"/>
</dbReference>
<dbReference type="InterPro" id="IPR038142">
    <property type="entry name" value="Cytochrome_P460_sp"/>
</dbReference>
<dbReference type="HOGENOM" id="CLU_106310_1_0_7"/>
<sequence length="184" mass="20545">MHRRIIRLDILLLMCTALVLTGGEARAQRFSTHVDETGSIGFPKDFRTTMVHLGSWFVPEGDASGFHDVYTEASTVEAYRQTGRFPDGATLVKELRGAKKGDYTTGTNVGFAEDTVKQWFVMIKDSQGRFANNSLWGEGWGWALFKPDAPTKNVATNYRTDCIGCHVPAKATDWVYIEAYPTLK</sequence>
<evidence type="ECO:0000313" key="2">
    <source>
        <dbReference type="EMBL" id="ETX03623.1"/>
    </source>
</evidence>
<gene>
    <name evidence="2" type="ORF">ETSY2_32955</name>
</gene>
<evidence type="ECO:0000259" key="1">
    <source>
        <dbReference type="Pfam" id="PF16694"/>
    </source>
</evidence>
<reference evidence="2 3" key="1">
    <citation type="journal article" date="2014" name="Nature">
        <title>An environmental bacterial taxon with a large and distinct metabolic repertoire.</title>
        <authorList>
            <person name="Wilson M.C."/>
            <person name="Mori T."/>
            <person name="Ruckert C."/>
            <person name="Uria A.R."/>
            <person name="Helf M.J."/>
            <person name="Takada K."/>
            <person name="Gernert C."/>
            <person name="Steffens U.A."/>
            <person name="Heycke N."/>
            <person name="Schmitt S."/>
            <person name="Rinke C."/>
            <person name="Helfrich E.J."/>
            <person name="Brachmann A.O."/>
            <person name="Gurgui C."/>
            <person name="Wakimoto T."/>
            <person name="Kracht M."/>
            <person name="Crusemann M."/>
            <person name="Hentschel U."/>
            <person name="Abe I."/>
            <person name="Matsunaga S."/>
            <person name="Kalinowski J."/>
            <person name="Takeyama H."/>
            <person name="Piel J."/>
        </authorList>
    </citation>
    <scope>NUCLEOTIDE SEQUENCE [LARGE SCALE GENOMIC DNA]</scope>
    <source>
        <strain evidence="3">TSY2</strain>
    </source>
</reference>
<keyword evidence="3" id="KW-1185">Reference proteome</keyword>
<comment type="caution">
    <text evidence="2">The sequence shown here is derived from an EMBL/GenBank/DDBJ whole genome shotgun (WGS) entry which is preliminary data.</text>
</comment>
<organism evidence="2 3">
    <name type="scientific">Candidatus Entotheonella gemina</name>
    <dbReference type="NCBI Taxonomy" id="1429439"/>
    <lineage>
        <taxon>Bacteria</taxon>
        <taxon>Pseudomonadati</taxon>
        <taxon>Nitrospinota/Tectimicrobiota group</taxon>
        <taxon>Candidatus Tectimicrobiota</taxon>
        <taxon>Candidatus Entotheonellia</taxon>
        <taxon>Candidatus Entotheonellales</taxon>
        <taxon>Candidatus Entotheonellaceae</taxon>
        <taxon>Candidatus Entotheonella</taxon>
    </lineage>
</organism>
<protein>
    <submittedName>
        <fullName evidence="2">Cytochrome C</fullName>
    </submittedName>
</protein>
<dbReference type="EMBL" id="AZHX01001407">
    <property type="protein sequence ID" value="ETX03623.1"/>
    <property type="molecule type" value="Genomic_DNA"/>
</dbReference>
<accession>W4M0E5</accession>
<dbReference type="Pfam" id="PF16694">
    <property type="entry name" value="Cytochrome_P460"/>
    <property type="match status" value="1"/>
</dbReference>
<dbReference type="AlphaFoldDB" id="W4M0E5"/>
<proteinExistence type="predicted"/>
<feature type="domain" description="Cytochrome P460" evidence="1">
    <location>
        <begin position="43"/>
        <end position="176"/>
    </location>
</feature>
<evidence type="ECO:0000313" key="3">
    <source>
        <dbReference type="Proteomes" id="UP000019140"/>
    </source>
</evidence>
<name>W4M0E5_9BACT</name>
<dbReference type="Gene3D" id="3.50.70.20">
    <property type="entry name" value="Cytochrome P460"/>
    <property type="match status" value="1"/>
</dbReference>
<dbReference type="Proteomes" id="UP000019140">
    <property type="component" value="Unassembled WGS sequence"/>
</dbReference>